<evidence type="ECO:0000256" key="3">
    <source>
        <dbReference type="ARBA" id="ARBA00023163"/>
    </source>
</evidence>
<dbReference type="EMBL" id="CP021431">
    <property type="protein sequence ID" value="ARU01052.1"/>
    <property type="molecule type" value="Genomic_DNA"/>
</dbReference>
<keyword evidence="6" id="KW-1185">Reference proteome</keyword>
<dbReference type="SUPFAM" id="SSF75516">
    <property type="entry name" value="Pheromone-binding domain of LuxR-like quorum-sensing transcription factors"/>
    <property type="match status" value="1"/>
</dbReference>
<keyword evidence="3" id="KW-0804">Transcription</keyword>
<dbReference type="InterPro" id="IPR005143">
    <property type="entry name" value="TF_LuxR_autoind-bd_dom"/>
</dbReference>
<dbReference type="Proteomes" id="UP000195273">
    <property type="component" value="Chromosome"/>
</dbReference>
<dbReference type="Pfam" id="PF03472">
    <property type="entry name" value="Autoind_bind"/>
    <property type="match status" value="1"/>
</dbReference>
<dbReference type="InterPro" id="IPR036693">
    <property type="entry name" value="TF_LuxR_autoind-bd_dom_sf"/>
</dbReference>
<reference evidence="5 6" key="1">
    <citation type="submission" date="2017-05" db="EMBL/GenBank/DDBJ databases">
        <title>Genome Sequence of Loktanella vestfoldensis Strain SMR4r Isolated from a Culture of the Diatom Skeletonema marinoi.</title>
        <authorList>
            <person name="Topel M."/>
            <person name="Pinder M.I.M."/>
            <person name="Johansson O.N."/>
            <person name="Kourtchenko O."/>
            <person name="Godhe A."/>
            <person name="Clarke A.K."/>
        </authorList>
    </citation>
    <scope>NUCLEOTIDE SEQUENCE [LARGE SCALE GENOMIC DNA]</scope>
    <source>
        <strain evidence="5 6">SMR4r</strain>
    </source>
</reference>
<dbReference type="AlphaFoldDB" id="A0A1Y0ECI8"/>
<dbReference type="RefSeq" id="WP_087207534.1">
    <property type="nucleotide sequence ID" value="NZ_CP021431.1"/>
</dbReference>
<dbReference type="GO" id="GO:0003677">
    <property type="term" value="F:DNA binding"/>
    <property type="evidence" value="ECO:0007669"/>
    <property type="project" value="UniProtKB-KW"/>
</dbReference>
<dbReference type="Gene3D" id="3.30.450.80">
    <property type="entry name" value="Transcription factor LuxR-like, autoinducer-binding domain"/>
    <property type="match status" value="1"/>
</dbReference>
<keyword evidence="1" id="KW-0805">Transcription regulation</keyword>
<evidence type="ECO:0000256" key="2">
    <source>
        <dbReference type="ARBA" id="ARBA00023125"/>
    </source>
</evidence>
<proteinExistence type="predicted"/>
<organism evidence="5 6">
    <name type="scientific">Yoonia vestfoldensis</name>
    <dbReference type="NCBI Taxonomy" id="245188"/>
    <lineage>
        <taxon>Bacteria</taxon>
        <taxon>Pseudomonadati</taxon>
        <taxon>Pseudomonadota</taxon>
        <taxon>Alphaproteobacteria</taxon>
        <taxon>Rhodobacterales</taxon>
        <taxon>Paracoccaceae</taxon>
        <taxon>Yoonia</taxon>
    </lineage>
</organism>
<evidence type="ECO:0000256" key="1">
    <source>
        <dbReference type="ARBA" id="ARBA00023015"/>
    </source>
</evidence>
<accession>A0A1Y0ECI8</accession>
<name>A0A1Y0ECI8_9RHOB</name>
<keyword evidence="2" id="KW-0238">DNA-binding</keyword>
<feature type="domain" description="Transcription factor LuxR-like autoinducer-binding" evidence="4">
    <location>
        <begin position="2"/>
        <end position="96"/>
    </location>
</feature>
<protein>
    <submittedName>
        <fullName evidence="5">Autoinducer binding domain protein</fullName>
    </submittedName>
</protein>
<evidence type="ECO:0000259" key="4">
    <source>
        <dbReference type="Pfam" id="PF03472"/>
    </source>
</evidence>
<gene>
    <name evidence="5" type="ORF">LOKVESSMR4R_01739</name>
</gene>
<evidence type="ECO:0000313" key="6">
    <source>
        <dbReference type="Proteomes" id="UP000195273"/>
    </source>
</evidence>
<dbReference type="KEGG" id="lvs:LOKVESSMR4R_01739"/>
<sequence length="126" mass="13980">MFQTYPKVWLDYYSRNGLLMLDPMVSWGFEHAGTARWSELDDPAGVMKKAAEFGLTHGAVVVALSDSDRSICGFAKASGEFTDSEIAELAENVTTLHNLTADLLRLEPETVEQLRKMSIMVTHPDS</sequence>
<evidence type="ECO:0000313" key="5">
    <source>
        <dbReference type="EMBL" id="ARU01052.1"/>
    </source>
</evidence>
<dbReference type="OrthoDB" id="7826109at2"/>